<dbReference type="Pfam" id="PF21716">
    <property type="entry name" value="dnstrm_HI1420"/>
    <property type="match status" value="1"/>
</dbReference>
<dbReference type="InterPro" id="IPR010982">
    <property type="entry name" value="Lambda_DNA-bd_dom_sf"/>
</dbReference>
<evidence type="ECO:0000313" key="1">
    <source>
        <dbReference type="EMBL" id="GJD99392.1"/>
    </source>
</evidence>
<dbReference type="PANTHER" id="PTHR40275">
    <property type="entry name" value="SSL7038 PROTEIN"/>
    <property type="match status" value="1"/>
</dbReference>
<reference evidence="1" key="1">
    <citation type="journal article" date="2021" name="Front. Microbiol.">
        <title>Comprehensive Comparative Genomics and Phenotyping of Methylobacterium Species.</title>
        <authorList>
            <person name="Alessa O."/>
            <person name="Ogura Y."/>
            <person name="Fujitani Y."/>
            <person name="Takami H."/>
            <person name="Hayashi T."/>
            <person name="Sahin N."/>
            <person name="Tani A."/>
        </authorList>
    </citation>
    <scope>NUCLEOTIDE SEQUENCE</scope>
    <source>
        <strain evidence="1">DSM 17168</strain>
    </source>
</reference>
<dbReference type="SUPFAM" id="SSF47413">
    <property type="entry name" value="lambda repressor-like DNA-binding domains"/>
    <property type="match status" value="1"/>
</dbReference>
<name>A0ABQ4SB73_9HYPH</name>
<comment type="caution">
    <text evidence="1">The sequence shown here is derived from an EMBL/GenBank/DDBJ whole genome shotgun (WGS) entry which is preliminary data.</text>
</comment>
<dbReference type="NCBIfam" id="TIGR02684">
    <property type="entry name" value="dnstrm_HI1420"/>
    <property type="match status" value="1"/>
</dbReference>
<sequence>MMLERLADLDLADMLQSDEAIAVFLADAFDTGDARHISTALGIAARAAGLDRVASKMGLSPEDVRHSLEGNGNPTLETTLAIMKALGIGIAAAPLRSAS</sequence>
<reference evidence="1" key="2">
    <citation type="submission" date="2021-08" db="EMBL/GenBank/DDBJ databases">
        <authorList>
            <person name="Tani A."/>
            <person name="Ola A."/>
            <person name="Ogura Y."/>
            <person name="Katsura K."/>
            <person name="Hayashi T."/>
        </authorList>
    </citation>
    <scope>NUCLEOTIDE SEQUENCE</scope>
    <source>
        <strain evidence="1">DSM 17168</strain>
    </source>
</reference>
<dbReference type="EMBL" id="BPQQ01000015">
    <property type="protein sequence ID" value="GJD99392.1"/>
    <property type="molecule type" value="Genomic_DNA"/>
</dbReference>
<dbReference type="PANTHER" id="PTHR40275:SF1">
    <property type="entry name" value="SSL7038 PROTEIN"/>
    <property type="match status" value="1"/>
</dbReference>
<evidence type="ECO:0008006" key="3">
    <source>
        <dbReference type="Google" id="ProtNLM"/>
    </source>
</evidence>
<gene>
    <name evidence="1" type="ORF">GMJLKIPL_1309</name>
</gene>
<protein>
    <recommendedName>
        <fullName evidence="3">Addiction module antidote protein</fullName>
    </recommendedName>
</protein>
<proteinExistence type="predicted"/>
<evidence type="ECO:0000313" key="2">
    <source>
        <dbReference type="Proteomes" id="UP001055153"/>
    </source>
</evidence>
<accession>A0ABQ4SB73</accession>
<dbReference type="Proteomes" id="UP001055153">
    <property type="component" value="Unassembled WGS sequence"/>
</dbReference>
<keyword evidence="2" id="KW-1185">Reference proteome</keyword>
<organism evidence="1 2">
    <name type="scientific">Methylobacterium isbiliense</name>
    <dbReference type="NCBI Taxonomy" id="315478"/>
    <lineage>
        <taxon>Bacteria</taxon>
        <taxon>Pseudomonadati</taxon>
        <taxon>Pseudomonadota</taxon>
        <taxon>Alphaproteobacteria</taxon>
        <taxon>Hyphomicrobiales</taxon>
        <taxon>Methylobacteriaceae</taxon>
        <taxon>Methylobacterium</taxon>
    </lineage>
</organism>
<dbReference type="InterPro" id="IPR014057">
    <property type="entry name" value="HI1420"/>
</dbReference>